<dbReference type="Pfam" id="PF14520">
    <property type="entry name" value="HHH_5"/>
    <property type="match status" value="1"/>
</dbReference>
<dbReference type="InterPro" id="IPR036267">
    <property type="entry name" value="RuvA_C_sf"/>
</dbReference>
<keyword evidence="3 6" id="KW-0238">DNA-binding</keyword>
<dbReference type="Proteomes" id="UP001139409">
    <property type="component" value="Unassembled WGS sequence"/>
</dbReference>
<dbReference type="GO" id="GO:0005524">
    <property type="term" value="F:ATP binding"/>
    <property type="evidence" value="ECO:0007669"/>
    <property type="project" value="InterPro"/>
</dbReference>
<dbReference type="InterPro" id="IPR011114">
    <property type="entry name" value="RuvA_C"/>
</dbReference>
<dbReference type="SMART" id="SM00278">
    <property type="entry name" value="HhH1"/>
    <property type="match status" value="2"/>
</dbReference>
<feature type="region of interest" description="Domain III" evidence="6">
    <location>
        <begin position="147"/>
        <end position="197"/>
    </location>
</feature>
<dbReference type="InterPro" id="IPR000085">
    <property type="entry name" value="RuvA"/>
</dbReference>
<evidence type="ECO:0000256" key="2">
    <source>
        <dbReference type="ARBA" id="ARBA00022763"/>
    </source>
</evidence>
<evidence type="ECO:0000256" key="1">
    <source>
        <dbReference type="ARBA" id="ARBA00022490"/>
    </source>
</evidence>
<protein>
    <recommendedName>
        <fullName evidence="6">Holliday junction branch migration complex subunit RuvA</fullName>
    </recommendedName>
</protein>
<evidence type="ECO:0000256" key="4">
    <source>
        <dbReference type="ARBA" id="ARBA00023172"/>
    </source>
</evidence>
<keyword evidence="4 6" id="KW-0233">DNA recombination</keyword>
<evidence type="ECO:0000313" key="8">
    <source>
        <dbReference type="EMBL" id="MCA6078076.1"/>
    </source>
</evidence>
<dbReference type="InterPro" id="IPR010994">
    <property type="entry name" value="RuvA_2-like"/>
</dbReference>
<comment type="caution">
    <text evidence="8">The sequence shown here is derived from an EMBL/GenBank/DDBJ whole genome shotgun (WGS) entry which is preliminary data.</text>
</comment>
<comment type="subunit">
    <text evidence="6">Homotetramer. Forms an RuvA(8)-RuvB(12)-Holliday junction (HJ) complex. HJ DNA is sandwiched between 2 RuvA tetramers; dsDNA enters through RuvA and exits via RuvB. An RuvB hexamer assembles on each DNA strand where it exits the tetramer. Each RuvB hexamer is contacted by two RuvA subunits (via domain III) on 2 adjacent RuvB subunits; this complex drives branch migration. In the full resolvosome a probable DNA-RuvA(4)-RuvB(12)-RuvC(2) complex forms which resolves the HJ.</text>
</comment>
<gene>
    <name evidence="6 8" type="primary">ruvA</name>
    <name evidence="8" type="ORF">LDX50_24590</name>
</gene>
<comment type="similarity">
    <text evidence="6">Belongs to the RuvA family.</text>
</comment>
<dbReference type="RefSeq" id="WP_225698934.1">
    <property type="nucleotide sequence ID" value="NZ_JAIXNE010000005.1"/>
</dbReference>
<evidence type="ECO:0000256" key="3">
    <source>
        <dbReference type="ARBA" id="ARBA00023125"/>
    </source>
</evidence>
<dbReference type="EMBL" id="JAIXNE010000005">
    <property type="protein sequence ID" value="MCA6078076.1"/>
    <property type="molecule type" value="Genomic_DNA"/>
</dbReference>
<sequence>MIAYLKGKFIETEPTHVLIDVQGVGYHVHISLHTFTEIKEKKEGLIHTHLHIKEDAHTLFGFSGKGERSMFLALLSISGVGPSTAIMVLSSLNVSELKTAIVQGDVRTIQSVKGIGAKTAQRIILELKDKLIKSDDFEAESQLISHSHNTLKSEALSALTTLGISKNAAEKSVETILKNSGNTITLEELIKLALKTT</sequence>
<dbReference type="GO" id="GO:0009379">
    <property type="term" value="C:Holliday junction helicase complex"/>
    <property type="evidence" value="ECO:0007669"/>
    <property type="project" value="InterPro"/>
</dbReference>
<dbReference type="NCBIfam" id="TIGR00084">
    <property type="entry name" value="ruvA"/>
    <property type="match status" value="1"/>
</dbReference>
<reference evidence="8" key="1">
    <citation type="submission" date="2021-09" db="EMBL/GenBank/DDBJ databases">
        <title>Fulvivirga sp. isolated from coastal sediment.</title>
        <authorList>
            <person name="Yu H."/>
        </authorList>
    </citation>
    <scope>NUCLEOTIDE SEQUENCE</scope>
    <source>
        <strain evidence="8">1062</strain>
    </source>
</reference>
<dbReference type="GO" id="GO:0048476">
    <property type="term" value="C:Holliday junction resolvase complex"/>
    <property type="evidence" value="ECO:0007669"/>
    <property type="project" value="UniProtKB-UniRule"/>
</dbReference>
<keyword evidence="1 6" id="KW-0963">Cytoplasm</keyword>
<dbReference type="Pfam" id="PF07499">
    <property type="entry name" value="RuvA_C"/>
    <property type="match status" value="1"/>
</dbReference>
<dbReference type="InterPro" id="IPR012340">
    <property type="entry name" value="NA-bd_OB-fold"/>
</dbReference>
<comment type="subcellular location">
    <subcellularLocation>
        <location evidence="6">Cytoplasm</location>
    </subcellularLocation>
</comment>
<dbReference type="InterPro" id="IPR013849">
    <property type="entry name" value="DNA_helicase_Holl-junc_RuvA_I"/>
</dbReference>
<keyword evidence="2 6" id="KW-0227">DNA damage</keyword>
<feature type="domain" description="Helix-hairpin-helix DNA-binding motif class 1" evidence="7">
    <location>
        <begin position="107"/>
        <end position="126"/>
    </location>
</feature>
<dbReference type="GO" id="GO:0009378">
    <property type="term" value="F:four-way junction helicase activity"/>
    <property type="evidence" value="ECO:0007669"/>
    <property type="project" value="InterPro"/>
</dbReference>
<dbReference type="Pfam" id="PF01330">
    <property type="entry name" value="RuvA_N"/>
    <property type="match status" value="1"/>
</dbReference>
<comment type="domain">
    <text evidence="6">Has three domains with a flexible linker between the domains II and III and assumes an 'L' shape. Domain III is highly mobile and contacts RuvB.</text>
</comment>
<dbReference type="SUPFAM" id="SSF50249">
    <property type="entry name" value="Nucleic acid-binding proteins"/>
    <property type="match status" value="1"/>
</dbReference>
<dbReference type="GO" id="GO:0006281">
    <property type="term" value="P:DNA repair"/>
    <property type="evidence" value="ECO:0007669"/>
    <property type="project" value="UniProtKB-UniRule"/>
</dbReference>
<dbReference type="InterPro" id="IPR003583">
    <property type="entry name" value="Hlx-hairpin-Hlx_DNA-bd_motif"/>
</dbReference>
<organism evidence="8 9">
    <name type="scientific">Fulvivirga sedimenti</name>
    <dbReference type="NCBI Taxonomy" id="2879465"/>
    <lineage>
        <taxon>Bacteria</taxon>
        <taxon>Pseudomonadati</taxon>
        <taxon>Bacteroidota</taxon>
        <taxon>Cytophagia</taxon>
        <taxon>Cytophagales</taxon>
        <taxon>Fulvivirgaceae</taxon>
        <taxon>Fulvivirga</taxon>
    </lineage>
</organism>
<evidence type="ECO:0000313" key="9">
    <source>
        <dbReference type="Proteomes" id="UP001139409"/>
    </source>
</evidence>
<dbReference type="SUPFAM" id="SSF46929">
    <property type="entry name" value="DNA helicase RuvA subunit, C-terminal domain"/>
    <property type="match status" value="1"/>
</dbReference>
<dbReference type="SUPFAM" id="SSF47781">
    <property type="entry name" value="RuvA domain 2-like"/>
    <property type="match status" value="1"/>
</dbReference>
<dbReference type="Gene3D" id="2.40.50.140">
    <property type="entry name" value="Nucleic acid-binding proteins"/>
    <property type="match status" value="1"/>
</dbReference>
<keyword evidence="5 6" id="KW-0234">DNA repair</keyword>
<accession>A0A9X1L2D9</accession>
<dbReference type="AlphaFoldDB" id="A0A9X1L2D9"/>
<name>A0A9X1L2D9_9BACT</name>
<dbReference type="GO" id="GO:0000400">
    <property type="term" value="F:four-way junction DNA binding"/>
    <property type="evidence" value="ECO:0007669"/>
    <property type="project" value="UniProtKB-UniRule"/>
</dbReference>
<dbReference type="GO" id="GO:0005737">
    <property type="term" value="C:cytoplasm"/>
    <property type="evidence" value="ECO:0007669"/>
    <property type="project" value="UniProtKB-SubCell"/>
</dbReference>
<dbReference type="GO" id="GO:0006310">
    <property type="term" value="P:DNA recombination"/>
    <property type="evidence" value="ECO:0007669"/>
    <property type="project" value="UniProtKB-UniRule"/>
</dbReference>
<feature type="domain" description="Helix-hairpin-helix DNA-binding motif class 1" evidence="7">
    <location>
        <begin position="72"/>
        <end position="91"/>
    </location>
</feature>
<evidence type="ECO:0000256" key="5">
    <source>
        <dbReference type="ARBA" id="ARBA00023204"/>
    </source>
</evidence>
<dbReference type="HAMAP" id="MF_00031">
    <property type="entry name" value="DNA_HJ_migration_RuvA"/>
    <property type="match status" value="1"/>
</dbReference>
<dbReference type="CDD" id="cd14332">
    <property type="entry name" value="UBA_RuvA_C"/>
    <property type="match status" value="1"/>
</dbReference>
<comment type="caution">
    <text evidence="6">Lacks conserved residue(s) required for the propagation of feature annotation.</text>
</comment>
<evidence type="ECO:0000259" key="7">
    <source>
        <dbReference type="SMART" id="SM00278"/>
    </source>
</evidence>
<comment type="function">
    <text evidence="6">The RuvA-RuvB-RuvC complex processes Holliday junction (HJ) DNA during genetic recombination and DNA repair, while the RuvA-RuvB complex plays an important role in the rescue of blocked DNA replication forks via replication fork reversal (RFR). RuvA specifically binds to HJ cruciform DNA, conferring on it an open structure. The RuvB hexamer acts as an ATP-dependent pump, pulling dsDNA into and through the RuvAB complex. HJ branch migration allows RuvC to scan DNA until it finds its consensus sequence, where it cleaves and resolves the cruciform DNA.</text>
</comment>
<dbReference type="Gene3D" id="1.10.150.20">
    <property type="entry name" value="5' to 3' exonuclease, C-terminal subdomain"/>
    <property type="match status" value="1"/>
</dbReference>
<keyword evidence="9" id="KW-1185">Reference proteome</keyword>
<evidence type="ECO:0000256" key="6">
    <source>
        <dbReference type="HAMAP-Rule" id="MF_00031"/>
    </source>
</evidence>
<dbReference type="Gene3D" id="1.10.8.10">
    <property type="entry name" value="DNA helicase RuvA subunit, C-terminal domain"/>
    <property type="match status" value="1"/>
</dbReference>
<proteinExistence type="inferred from homology"/>